<dbReference type="EMBL" id="BK063091">
    <property type="protein sequence ID" value="DBA11710.1"/>
    <property type="molecule type" value="Genomic_DNA"/>
</dbReference>
<reference evidence="1" key="2">
    <citation type="submission" date="2023-01" db="EMBL/GenBank/DDBJ databases">
        <authorList>
            <person name="Rosani U."/>
            <person name="Delmont T.O."/>
            <person name="Gaia M."/>
            <person name="Krupovic M."/>
        </authorList>
    </citation>
    <scope>NUCLEOTIDE SEQUENCE</scope>
    <source>
        <strain evidence="1">MalacoHV1/China/2018</strain>
    </source>
</reference>
<reference evidence="1" key="1">
    <citation type="journal article" date="2023" name="Front. Mar. Sci.">
        <title>Tracing the invertebrate herpesviruses in the global sequence datasets.</title>
        <authorList>
            <person name="Rosani U."/>
            <person name="Gaia M."/>
            <person name="Delmont T.O."/>
            <person name="Krupovic M."/>
        </authorList>
    </citation>
    <scope>NUCLEOTIDE SEQUENCE</scope>
    <source>
        <strain evidence="1">MalacoHV1/China/2018</strain>
    </source>
</reference>
<sequence>MSVLLSLTDLPCKSIISDGSDTQGDGMQDYKSYSVDDYMSFITTSNVAGLKKNACDYYDDIRDFVSDPRNNIDKLVNRQSLEHEIGVDSELIDNIVKKTFTTTKGDPLQTISMACYLNAGGLTNVKDQVVALHNHFIKSKPKEKRDNEDEVSNYELFASIDHSSKLLMTATALNKDEFGEVLKSAEEAAINSPQTATANKSSTKISEENVFSNLTKVIAEGRFNSLTVLNETAVQFGEPEINIDYFLRLTSDWEELNQDNDLIKSFETCLKDKTVNVIARFVTCREELYNIVMPLRFRLHEQDSTPAIDVYLQQLLGAHAGFIRAFYETSRFTDLAVSQNTTEIITAINKTMKKISAQLPTQFNFKLNPTAQDMAQYTLAMIREWDRIMCFIIYLEIVRNTIPDLMELEVGEIDKGLNDIPNMKLYYYQGYYFGKINDDGFTSRCFKTLLAKLFNQTQNQ</sequence>
<name>A0AA48P8B6_9VIRU</name>
<protein>
    <submittedName>
        <fullName evidence="1">ORF9</fullName>
    </submittedName>
</protein>
<proteinExistence type="predicted"/>
<evidence type="ECO:0000313" key="1">
    <source>
        <dbReference type="EMBL" id="DBA11710.1"/>
    </source>
</evidence>
<accession>A0AA48P8B6</accession>
<organism evidence="1">
    <name type="scientific">Malaco herpesvirus 1</name>
    <dbReference type="NCBI Taxonomy" id="3031797"/>
    <lineage>
        <taxon>Viruses</taxon>
        <taxon>Duplodnaviria</taxon>
        <taxon>Heunggongvirae</taxon>
        <taxon>Peploviricota</taxon>
        <taxon>Herviviricetes</taxon>
        <taxon>Herpesvirales</taxon>
        <taxon>Malacoherpesviridae</taxon>
    </lineage>
</organism>